<feature type="transmembrane region" description="Helical" evidence="12">
    <location>
        <begin position="147"/>
        <end position="166"/>
    </location>
</feature>
<evidence type="ECO:0000256" key="4">
    <source>
        <dbReference type="ARBA" id="ARBA00022837"/>
    </source>
</evidence>
<dbReference type="EMBL" id="CP001798">
    <property type="protein sequence ID" value="ADE14019.1"/>
    <property type="molecule type" value="Genomic_DNA"/>
</dbReference>
<dbReference type="PANTHER" id="PTHR45628">
    <property type="entry name" value="VOLTAGE-DEPENDENT CALCIUM CHANNEL TYPE A SUBUNIT ALPHA-1"/>
    <property type="match status" value="1"/>
</dbReference>
<dbReference type="PANTHER" id="PTHR45628:SF7">
    <property type="entry name" value="VOLTAGE-DEPENDENT CALCIUM CHANNEL TYPE A SUBUNIT ALPHA-1"/>
    <property type="match status" value="1"/>
</dbReference>
<dbReference type="SUPFAM" id="SSF81324">
    <property type="entry name" value="Voltage-gated potassium channels"/>
    <property type="match status" value="1"/>
</dbReference>
<gene>
    <name evidence="14" type="ordered locus">Nhal_0843</name>
</gene>
<accession>D5BXR1</accession>
<keyword evidence="6 12" id="KW-1133">Transmembrane helix</keyword>
<dbReference type="KEGG" id="nhl:Nhal_0843"/>
<comment type="subcellular location">
    <subcellularLocation>
        <location evidence="1">Membrane</location>
        <topology evidence="1">Multi-pass membrane protein</topology>
    </subcellularLocation>
</comment>
<feature type="transmembrane region" description="Helical" evidence="12">
    <location>
        <begin position="207"/>
        <end position="231"/>
    </location>
</feature>
<dbReference type="InterPro" id="IPR027359">
    <property type="entry name" value="Volt_channel_dom_sf"/>
</dbReference>
<reference evidence="15" key="1">
    <citation type="submission" date="2010-04" db="EMBL/GenBank/DDBJ databases">
        <title>Complete genome sequence of Nitrosococcus halophilus Nc4, a salt-adapted, aerobic obligate ammonia-oxidizing sulfur purple bacterium.</title>
        <authorList>
            <consortium name="US DOE Joint Genome Institute"/>
            <person name="Campbell M.A."/>
            <person name="Malfatti S.A."/>
            <person name="Chain P.S.G."/>
            <person name="Heidelberg J.F."/>
            <person name="Ward B.B."/>
            <person name="Klotz M.G."/>
        </authorList>
    </citation>
    <scope>NUCLEOTIDE SEQUENCE [LARGE SCALE GENOMIC DNA]</scope>
    <source>
        <strain evidence="15">Nc4</strain>
    </source>
</reference>
<protein>
    <submittedName>
        <fullName evidence="14">Ion transport protein</fullName>
    </submittedName>
</protein>
<evidence type="ECO:0000256" key="12">
    <source>
        <dbReference type="SAM" id="Phobius"/>
    </source>
</evidence>
<keyword evidence="11" id="KW-0175">Coiled coil</keyword>
<dbReference type="Pfam" id="PF00520">
    <property type="entry name" value="Ion_trans"/>
    <property type="match status" value="1"/>
</dbReference>
<proteinExistence type="predicted"/>
<evidence type="ECO:0000256" key="8">
    <source>
        <dbReference type="ARBA" id="ARBA00023136"/>
    </source>
</evidence>
<feature type="domain" description="Ion transport" evidence="13">
    <location>
        <begin position="22"/>
        <end position="239"/>
    </location>
</feature>
<name>D5BXR1_NITHN</name>
<keyword evidence="9" id="KW-0325">Glycoprotein</keyword>
<dbReference type="OrthoDB" id="5297065at2"/>
<dbReference type="HOGENOM" id="CLU_055047_0_1_6"/>
<dbReference type="eggNOG" id="ENOG502Z7ZD">
    <property type="taxonomic scope" value="Bacteria"/>
</dbReference>
<feature type="transmembrane region" description="Helical" evidence="12">
    <location>
        <begin position="57"/>
        <end position="78"/>
    </location>
</feature>
<feature type="coiled-coil region" evidence="11">
    <location>
        <begin position="251"/>
        <end position="278"/>
    </location>
</feature>
<evidence type="ECO:0000256" key="7">
    <source>
        <dbReference type="ARBA" id="ARBA00023065"/>
    </source>
</evidence>
<evidence type="ECO:0000313" key="14">
    <source>
        <dbReference type="EMBL" id="ADE14019.1"/>
    </source>
</evidence>
<dbReference type="Gene3D" id="1.20.120.350">
    <property type="entry name" value="Voltage-gated potassium channels. Chain C"/>
    <property type="match status" value="1"/>
</dbReference>
<dbReference type="Gene3D" id="1.10.287.70">
    <property type="match status" value="1"/>
</dbReference>
<dbReference type="InterPro" id="IPR005821">
    <property type="entry name" value="Ion_trans_dom"/>
</dbReference>
<dbReference type="GO" id="GO:0008331">
    <property type="term" value="F:high voltage-gated calcium channel activity"/>
    <property type="evidence" value="ECO:0007669"/>
    <property type="project" value="TreeGrafter"/>
</dbReference>
<keyword evidence="5" id="KW-0851">Voltage-gated channel</keyword>
<evidence type="ECO:0000256" key="5">
    <source>
        <dbReference type="ARBA" id="ARBA00022882"/>
    </source>
</evidence>
<dbReference type="GO" id="GO:0098703">
    <property type="term" value="P:calcium ion import across plasma membrane"/>
    <property type="evidence" value="ECO:0007669"/>
    <property type="project" value="TreeGrafter"/>
</dbReference>
<sequence>MSVEQTHPPALRQYCRNLVETKAFERFIIAVIVINGVILGLATVPSLEAEYGPYWEIGNQIVIAIFVIEAALKIYAVAPHYNRYFGNGWNLFDFFVVVFSLIPATGPFAPIARLARLFRLMRLISAVPEMRLVVSTLVRSIPSIGHVLLLLAILFYIYAVIGYHLFHEHDPAHWNSLGLSLLTLFRVVTLEDWTDVMYTAMEEYPLAWIYFVSFVVVGTFVVVNLFIAVVLNNLEAAKREHLEELRHPPKAEELLAELRETQATLGRLQERLETVTRAPLEEVKERPVD</sequence>
<dbReference type="GO" id="GO:0005891">
    <property type="term" value="C:voltage-gated calcium channel complex"/>
    <property type="evidence" value="ECO:0007669"/>
    <property type="project" value="TreeGrafter"/>
</dbReference>
<feature type="transmembrane region" description="Helical" evidence="12">
    <location>
        <begin position="27"/>
        <end position="45"/>
    </location>
</feature>
<dbReference type="InterPro" id="IPR050599">
    <property type="entry name" value="VDCC_alpha-1_subunit"/>
</dbReference>
<evidence type="ECO:0000313" key="15">
    <source>
        <dbReference type="Proteomes" id="UP000001844"/>
    </source>
</evidence>
<evidence type="ECO:0000256" key="1">
    <source>
        <dbReference type="ARBA" id="ARBA00004141"/>
    </source>
</evidence>
<keyword evidence="15" id="KW-1185">Reference proteome</keyword>
<feature type="transmembrane region" description="Helical" evidence="12">
    <location>
        <begin position="90"/>
        <end position="112"/>
    </location>
</feature>
<dbReference type="AlphaFoldDB" id="D5BXR1"/>
<keyword evidence="2" id="KW-0813">Transport</keyword>
<dbReference type="RefSeq" id="WP_013031913.1">
    <property type="nucleotide sequence ID" value="NC_013960.1"/>
</dbReference>
<dbReference type="STRING" id="472759.Nhal_0843"/>
<evidence type="ECO:0000259" key="13">
    <source>
        <dbReference type="Pfam" id="PF00520"/>
    </source>
</evidence>
<keyword evidence="4" id="KW-0106">Calcium</keyword>
<keyword evidence="8 12" id="KW-0472">Membrane</keyword>
<evidence type="ECO:0000256" key="6">
    <source>
        <dbReference type="ARBA" id="ARBA00022989"/>
    </source>
</evidence>
<keyword evidence="3 12" id="KW-0812">Transmembrane</keyword>
<evidence type="ECO:0000256" key="9">
    <source>
        <dbReference type="ARBA" id="ARBA00023180"/>
    </source>
</evidence>
<evidence type="ECO:0000256" key="10">
    <source>
        <dbReference type="ARBA" id="ARBA00023303"/>
    </source>
</evidence>
<evidence type="ECO:0000256" key="11">
    <source>
        <dbReference type="SAM" id="Coils"/>
    </source>
</evidence>
<keyword evidence="7" id="KW-0406">Ion transport</keyword>
<evidence type="ECO:0000256" key="3">
    <source>
        <dbReference type="ARBA" id="ARBA00022692"/>
    </source>
</evidence>
<keyword evidence="10" id="KW-0407">Ion channel</keyword>
<organism evidence="14 15">
    <name type="scientific">Nitrosococcus halophilus (strain Nc4)</name>
    <dbReference type="NCBI Taxonomy" id="472759"/>
    <lineage>
        <taxon>Bacteria</taxon>
        <taxon>Pseudomonadati</taxon>
        <taxon>Pseudomonadota</taxon>
        <taxon>Gammaproteobacteria</taxon>
        <taxon>Chromatiales</taxon>
        <taxon>Chromatiaceae</taxon>
        <taxon>Nitrosococcus</taxon>
    </lineage>
</organism>
<evidence type="ECO:0000256" key="2">
    <source>
        <dbReference type="ARBA" id="ARBA00022448"/>
    </source>
</evidence>
<dbReference type="Proteomes" id="UP000001844">
    <property type="component" value="Chromosome"/>
</dbReference>